<protein>
    <submittedName>
        <fullName evidence="3">Uncharacterized protein</fullName>
    </submittedName>
</protein>
<reference evidence="3" key="1">
    <citation type="submission" date="2020-05" db="EMBL/GenBank/DDBJ databases">
        <authorList>
            <person name="Chiriac C."/>
            <person name="Salcher M."/>
            <person name="Ghai R."/>
            <person name="Kavagutti S V."/>
        </authorList>
    </citation>
    <scope>NUCLEOTIDE SEQUENCE</scope>
</reference>
<dbReference type="EMBL" id="LR797119">
    <property type="protein sequence ID" value="CAB4187940.1"/>
    <property type="molecule type" value="Genomic_DNA"/>
</dbReference>
<evidence type="ECO:0000313" key="4">
    <source>
        <dbReference type="EMBL" id="CAB4219391.1"/>
    </source>
</evidence>
<dbReference type="EMBL" id="LR796494">
    <property type="protein sequence ID" value="CAB4147425.1"/>
    <property type="molecule type" value="Genomic_DNA"/>
</dbReference>
<evidence type="ECO:0000313" key="3">
    <source>
        <dbReference type="EMBL" id="CAB4187940.1"/>
    </source>
</evidence>
<evidence type="ECO:0000313" key="1">
    <source>
        <dbReference type="EMBL" id="CAB4147425.1"/>
    </source>
</evidence>
<dbReference type="EMBL" id="LR797477">
    <property type="protein sequence ID" value="CAB4219391.1"/>
    <property type="molecule type" value="Genomic_DNA"/>
</dbReference>
<dbReference type="EMBL" id="LR796965">
    <property type="protein sequence ID" value="CAB4178185.1"/>
    <property type="molecule type" value="Genomic_DNA"/>
</dbReference>
<accession>A0A6J5QTL8</accession>
<organism evidence="3">
    <name type="scientific">uncultured Caudovirales phage</name>
    <dbReference type="NCBI Taxonomy" id="2100421"/>
    <lineage>
        <taxon>Viruses</taxon>
        <taxon>Duplodnaviria</taxon>
        <taxon>Heunggongvirae</taxon>
        <taxon>Uroviricota</taxon>
        <taxon>Caudoviricetes</taxon>
        <taxon>Peduoviridae</taxon>
        <taxon>Maltschvirus</taxon>
        <taxon>Maltschvirus maltsch</taxon>
    </lineage>
</organism>
<evidence type="ECO:0000313" key="2">
    <source>
        <dbReference type="EMBL" id="CAB4178185.1"/>
    </source>
</evidence>
<sequence length="70" mass="8175">MSKFIPSVIQNFDISPEHDDRNFYQFHVDNEGSLNISYQEGDCDVYHEVEMSAEVAIALRDLLNYCYPKL</sequence>
<gene>
    <name evidence="2" type="ORF">UFOVP1012_36</name>
    <name evidence="3" type="ORF">UFOVP1164_31</name>
    <name evidence="4" type="ORF">UFOVP1614_48</name>
    <name evidence="1" type="ORF">UFOVP508_29</name>
</gene>
<name>A0A6J5QTL8_9CAUD</name>
<proteinExistence type="predicted"/>